<reference evidence="13" key="1">
    <citation type="submission" date="2011-01" db="EMBL/GenBank/DDBJ databases">
        <title>Complete sequence of chromosome of Mesorhizobium ciceri bv. biserrulae WSM1271.</title>
        <authorList>
            <person name="Lucas S."/>
            <person name="Copeland A."/>
            <person name="Lapidus A."/>
            <person name="Cheng J.-F."/>
            <person name="Goodwin L."/>
            <person name="Pitluck S."/>
            <person name="Teshima H."/>
            <person name="Detter J.C."/>
            <person name="Han C."/>
            <person name="Tapia R."/>
            <person name="Land M."/>
            <person name="Hauser L."/>
            <person name="Kyrpides N."/>
            <person name="Ivanova N."/>
            <person name="Nandasena K."/>
            <person name="Reeve W.G."/>
            <person name="Howieson J.G."/>
            <person name="O'Hara G."/>
            <person name="Tiwari R.P."/>
            <person name="Woyke T."/>
        </authorList>
    </citation>
    <scope>NUCLEOTIDE SEQUENCE [LARGE SCALE GENOMIC DNA]</scope>
    <source>
        <strain evidence="13">HAMBI 2942 / LMG 23838 / WSM1271</strain>
    </source>
</reference>
<feature type="domain" description="ABC transporter" evidence="11">
    <location>
        <begin position="416"/>
        <end position="646"/>
    </location>
</feature>
<dbReference type="PANTHER" id="PTHR11384">
    <property type="entry name" value="ATP-BINDING CASSETTE, SUB-FAMILY D MEMBER"/>
    <property type="match status" value="1"/>
</dbReference>
<evidence type="ECO:0000256" key="5">
    <source>
        <dbReference type="ARBA" id="ARBA00022741"/>
    </source>
</evidence>
<dbReference type="GO" id="GO:0005524">
    <property type="term" value="F:ATP binding"/>
    <property type="evidence" value="ECO:0007669"/>
    <property type="project" value="UniProtKB-KW"/>
</dbReference>
<dbReference type="GO" id="GO:0005886">
    <property type="term" value="C:plasma membrane"/>
    <property type="evidence" value="ECO:0007669"/>
    <property type="project" value="UniProtKB-SubCell"/>
</dbReference>
<dbReference type="InterPro" id="IPR003593">
    <property type="entry name" value="AAA+_ATPase"/>
</dbReference>
<feature type="transmembrane region" description="Helical" evidence="10">
    <location>
        <begin position="93"/>
        <end position="111"/>
    </location>
</feature>
<dbReference type="Proteomes" id="UP000007471">
    <property type="component" value="Chromosome"/>
</dbReference>
<dbReference type="PATRIC" id="fig|765698.3.peg.4375"/>
<dbReference type="SUPFAM" id="SSF90123">
    <property type="entry name" value="ABC transporter transmembrane region"/>
    <property type="match status" value="1"/>
</dbReference>
<dbReference type="Pfam" id="PF06472">
    <property type="entry name" value="ABC_membrane_2"/>
    <property type="match status" value="1"/>
</dbReference>
<accession>E8T8U8</accession>
<name>E8T8U8_MESCW</name>
<evidence type="ECO:0000256" key="1">
    <source>
        <dbReference type="ARBA" id="ARBA00004651"/>
    </source>
</evidence>
<dbReference type="SMART" id="SM00382">
    <property type="entry name" value="AAA"/>
    <property type="match status" value="1"/>
</dbReference>
<keyword evidence="3" id="KW-0813">Transport</keyword>
<dbReference type="HOGENOM" id="CLU_007587_8_0_5"/>
<sequence length="665" mass="72875">MIRVGRPSQESVPEKTPRDAAGRSLLTPVSSMRSFWGLMRAYWVSDRWKEAWTLTLVIALLTALSSKAGVWFAEASGELVNSIAFFHDAANTTPLRSLLVNAGVLVLLVVLKDAGFTGIRNLVSATLHRKWRGWLDSRFNEALLDGNHTHFHAQHASTGSGAPAPDNIDQRVQESIKDMTGGAIGLAMGVLGVATSLYFVGQKLLENSVEVKGLEFLGSYGSAILAFLAVATYVPLNTWIAVKLGGLLERLNVRMQQAEGSYRGELTTFLRRSFHVAASQGEGVQRTMHGRLYVDIDGTWTRLNIVNTVYMSFELIYNFIGARIVAYGPGLVPFIHNGLDLKGYITGSELVNSLIGQCSWFIHVMPAIATLRANSQRVTELANAIENVQHPQEFYSQTGRSDFHYASQNPVFGLTIQKLELAHQGEDATPFLSAANLRFRRGEWTFLKGESGCGKTSLIKAINGLWPYGRGTIVFPEGVKSFYAAQEVKLQPVSLKQLVCLPGSEHDHGDAQVASALHKAGLGDFIEHMADESREGKSWDQVLSGGQKQKLVVARIVLQQPGLLFLDEATGALDPDGKVAFHQAIKDNCPDVTVISVMHEAVAPRSMTGSEFYHSIVAIADGVATKKPLVPTLPAELTTILVQPRPAPRPVEDKWLRFSRRLKQK</sequence>
<gene>
    <name evidence="12" type="ordered locus">Mesci_3880</name>
</gene>
<dbReference type="InterPro" id="IPR011527">
    <property type="entry name" value="ABC1_TM_dom"/>
</dbReference>
<dbReference type="eggNOG" id="COG4178">
    <property type="taxonomic scope" value="Bacteria"/>
</dbReference>
<feature type="region of interest" description="Disordered" evidence="9">
    <location>
        <begin position="1"/>
        <end position="21"/>
    </location>
</feature>
<evidence type="ECO:0000256" key="7">
    <source>
        <dbReference type="ARBA" id="ARBA00022989"/>
    </source>
</evidence>
<evidence type="ECO:0000256" key="2">
    <source>
        <dbReference type="ARBA" id="ARBA00005417"/>
    </source>
</evidence>
<evidence type="ECO:0000313" key="12">
    <source>
        <dbReference type="EMBL" id="ADV12996.1"/>
    </source>
</evidence>
<dbReference type="KEGG" id="mci:Mesci_3880"/>
<proteinExistence type="inferred from homology"/>
<comment type="subcellular location">
    <subcellularLocation>
        <location evidence="1">Cell membrane</location>
        <topology evidence="1">Multi-pass membrane protein</topology>
    </subcellularLocation>
</comment>
<dbReference type="EMBL" id="CP002447">
    <property type="protein sequence ID" value="ADV12996.1"/>
    <property type="molecule type" value="Genomic_DNA"/>
</dbReference>
<keyword evidence="6" id="KW-0067">ATP-binding</keyword>
<evidence type="ECO:0000256" key="8">
    <source>
        <dbReference type="ARBA" id="ARBA00023136"/>
    </source>
</evidence>
<dbReference type="InterPro" id="IPR027417">
    <property type="entry name" value="P-loop_NTPase"/>
</dbReference>
<dbReference type="Pfam" id="PF00005">
    <property type="entry name" value="ABC_tran"/>
    <property type="match status" value="1"/>
</dbReference>
<evidence type="ECO:0000256" key="6">
    <source>
        <dbReference type="ARBA" id="ARBA00022840"/>
    </source>
</evidence>
<evidence type="ECO:0000256" key="9">
    <source>
        <dbReference type="SAM" id="MobiDB-lite"/>
    </source>
</evidence>
<dbReference type="GO" id="GO:0016887">
    <property type="term" value="F:ATP hydrolysis activity"/>
    <property type="evidence" value="ECO:0007669"/>
    <property type="project" value="InterPro"/>
</dbReference>
<organism evidence="12 13">
    <name type="scientific">Mesorhizobium ciceri biovar biserrulae (strain HAMBI 2942 / LMG 23838 / WSM1271)</name>
    <dbReference type="NCBI Taxonomy" id="765698"/>
    <lineage>
        <taxon>Bacteria</taxon>
        <taxon>Pseudomonadati</taxon>
        <taxon>Pseudomonadota</taxon>
        <taxon>Alphaproteobacteria</taxon>
        <taxon>Hyphomicrobiales</taxon>
        <taxon>Phyllobacteriaceae</taxon>
        <taxon>Mesorhizobium</taxon>
    </lineage>
</organism>
<keyword evidence="7 10" id="KW-1133">Transmembrane helix</keyword>
<dbReference type="InterPro" id="IPR017871">
    <property type="entry name" value="ABC_transporter-like_CS"/>
</dbReference>
<keyword evidence="8 10" id="KW-0472">Membrane</keyword>
<dbReference type="Gene3D" id="1.20.1560.10">
    <property type="entry name" value="ABC transporter type 1, transmembrane domain"/>
    <property type="match status" value="1"/>
</dbReference>
<feature type="transmembrane region" description="Helical" evidence="10">
    <location>
        <begin position="181"/>
        <end position="200"/>
    </location>
</feature>
<dbReference type="SUPFAM" id="SSF52540">
    <property type="entry name" value="P-loop containing nucleoside triphosphate hydrolases"/>
    <property type="match status" value="1"/>
</dbReference>
<comment type="similarity">
    <text evidence="2">Belongs to the ABC transporter superfamily.</text>
</comment>
<feature type="transmembrane region" description="Helical" evidence="10">
    <location>
        <begin position="220"/>
        <end position="242"/>
    </location>
</feature>
<dbReference type="STRING" id="765698.Mesci_3880"/>
<dbReference type="PANTHER" id="PTHR11384:SF59">
    <property type="entry name" value="LYSOSOMAL COBALAMIN TRANSPORTER ABCD4"/>
    <property type="match status" value="1"/>
</dbReference>
<dbReference type="InterPro" id="IPR050835">
    <property type="entry name" value="ABC_transporter_sub-D"/>
</dbReference>
<dbReference type="InterPro" id="IPR003439">
    <property type="entry name" value="ABC_transporter-like_ATP-bd"/>
</dbReference>
<dbReference type="GO" id="GO:0140359">
    <property type="term" value="F:ABC-type transporter activity"/>
    <property type="evidence" value="ECO:0007669"/>
    <property type="project" value="InterPro"/>
</dbReference>
<protein>
    <submittedName>
        <fullName evidence="12">ABC transporter related protein</fullName>
    </submittedName>
</protein>
<keyword evidence="5" id="KW-0547">Nucleotide-binding</keyword>
<evidence type="ECO:0000256" key="4">
    <source>
        <dbReference type="ARBA" id="ARBA00022692"/>
    </source>
</evidence>
<dbReference type="Gene3D" id="3.40.50.300">
    <property type="entry name" value="P-loop containing nucleotide triphosphate hydrolases"/>
    <property type="match status" value="1"/>
</dbReference>
<keyword evidence="4 10" id="KW-0812">Transmembrane</keyword>
<evidence type="ECO:0000313" key="13">
    <source>
        <dbReference type="Proteomes" id="UP000007471"/>
    </source>
</evidence>
<feature type="transmembrane region" description="Helical" evidence="10">
    <location>
        <begin position="51"/>
        <end position="73"/>
    </location>
</feature>
<dbReference type="InterPro" id="IPR036640">
    <property type="entry name" value="ABC1_TM_sf"/>
</dbReference>
<dbReference type="PROSITE" id="PS50893">
    <property type="entry name" value="ABC_TRANSPORTER_2"/>
    <property type="match status" value="1"/>
</dbReference>
<dbReference type="OrthoDB" id="9810134at2"/>
<feature type="compositionally biased region" description="Basic and acidic residues" evidence="9">
    <location>
        <begin position="12"/>
        <end position="21"/>
    </location>
</feature>
<evidence type="ECO:0000259" key="11">
    <source>
        <dbReference type="PROSITE" id="PS50893"/>
    </source>
</evidence>
<dbReference type="AlphaFoldDB" id="E8T8U8"/>
<evidence type="ECO:0000256" key="3">
    <source>
        <dbReference type="ARBA" id="ARBA00022448"/>
    </source>
</evidence>
<dbReference type="PROSITE" id="PS00211">
    <property type="entry name" value="ABC_TRANSPORTER_1"/>
    <property type="match status" value="1"/>
</dbReference>
<evidence type="ECO:0000256" key="10">
    <source>
        <dbReference type="SAM" id="Phobius"/>
    </source>
</evidence>